<dbReference type="EMBL" id="CM047941">
    <property type="protein sequence ID" value="KAI9903032.1"/>
    <property type="molecule type" value="Genomic_DNA"/>
</dbReference>
<organism evidence="1 2">
    <name type="scientific">Trichothecium roseum</name>
    <dbReference type="NCBI Taxonomy" id="47278"/>
    <lineage>
        <taxon>Eukaryota</taxon>
        <taxon>Fungi</taxon>
        <taxon>Dikarya</taxon>
        <taxon>Ascomycota</taxon>
        <taxon>Pezizomycotina</taxon>
        <taxon>Sordariomycetes</taxon>
        <taxon>Hypocreomycetidae</taxon>
        <taxon>Hypocreales</taxon>
        <taxon>Hypocreales incertae sedis</taxon>
        <taxon>Trichothecium</taxon>
    </lineage>
</organism>
<sequence length="834" mass="90403">MSGTAAKLGRILAESLGIQVEDSDLEIDEDGITRPRASDSFIEGPPTTAEWLHNQVPTRDEMASYANSLLPCLSWVGRYNLQWLASDMLAGITIGAVVVPQGMAYAMLAKVPPEYGLYSSFVGVMIYWVFGTSKDISIGPVAVLSTLVGNVVHAVQDSEPDIEAHVIASALSVVSGALVLAMGLFRWGWIVDLISITCLSAFMTASAVTIAASQLPALLGLTGFSNRDAPYKVIINTFSHITEASADAVVGLSALFVLYLIRSVLTKAASAYPRRKRLIFFMNTMRSVVVIIVYTIISFVMNKDRRGRPVFDVLGTVPQGFREFGTPEIDTKLVQLFGSYLPATIIVMLVEHIAIAKSFGRVNNYTIDPSQEMVAIGVTNILGPFLGGYPSTGSFSRTAIKSKAGVRTPAAGISTGLVVLMATYLLTSVFFYIPSATLAAVIVHAVGDLITPPNTIYQFWRVSPLEFFVFFIGVIVSIFWHIEDGLYATVTISAAILVYRILKARGTFLGRVKVHSVLGDHVIGDDHRQVIGEYGTFHDEAANSARNVFLPLDHGDGSNPNVTIMNPYPGIFIYRFSEGFNYPNANASLEYLTEFVYANTTRTSPEVFEQPGDRPWNSAGTRRSSKARGEQAPADQLPTLKAIILDFSSVNNVDITSVQRLIDVRNQLDLYAAPEVVDWHIACISNRWAKRALVAGGFGVPTKPSDGLHHRWKSIFSIAEIGGENSAAAAAEEDANELALKTHYSRDEESDIPAESDALLAAEPVSDRRAGGSERHGPGVGRKTRRKGAPLNSLSRPLFHVDLTSAVQGAIANVEAKQELRDTLQVQGSNEGIL</sequence>
<comment type="caution">
    <text evidence="1">The sequence shown here is derived from an EMBL/GenBank/DDBJ whole genome shotgun (WGS) entry which is preliminary data.</text>
</comment>
<dbReference type="Proteomes" id="UP001163324">
    <property type="component" value="Chromosome 2"/>
</dbReference>
<keyword evidence="2" id="KW-1185">Reference proteome</keyword>
<evidence type="ECO:0000313" key="1">
    <source>
        <dbReference type="EMBL" id="KAI9903032.1"/>
    </source>
</evidence>
<protein>
    <submittedName>
        <fullName evidence="1">Uncharacterized protein</fullName>
    </submittedName>
</protein>
<gene>
    <name evidence="1" type="ORF">N3K66_002384</name>
</gene>
<name>A0ACC0V9F3_9HYPO</name>
<proteinExistence type="predicted"/>
<evidence type="ECO:0000313" key="2">
    <source>
        <dbReference type="Proteomes" id="UP001163324"/>
    </source>
</evidence>
<reference evidence="1" key="1">
    <citation type="submission" date="2022-10" db="EMBL/GenBank/DDBJ databases">
        <title>Complete Genome of Trichothecium roseum strain YXFP-22015, a Plant Pathogen Isolated from Citrus.</title>
        <authorList>
            <person name="Wang Y."/>
            <person name="Zhu L."/>
        </authorList>
    </citation>
    <scope>NUCLEOTIDE SEQUENCE</scope>
    <source>
        <strain evidence="1">YXFP-22015</strain>
    </source>
</reference>
<accession>A0ACC0V9F3</accession>